<sequence length="383" mass="46257">EIKKLKDLMSATEKIRREKWIDDKTKKIKEITIKGREFLLAINLSLPLPPLSGLEPEVQKLISKHKQELKKLRTLHEAELLQADERAAQRYVRQCEELRQQLETEKEEQCQRERELAKQSLFNVRLTFFLYVTVRYEKQLQEEELSLQQQRRRLYKEVADEKERLAELAARQRGELEELRRQLEENSSLAGRALREEMDKSREEQERRHQEAWMLSRERELKEELRRERDKEIELAIWTLEEETSKDKEACERAADNRVKRLREKYDAELRELEHSERAAVEKVQELRKQQVEAEGELIRLQAVLRQKEQEIQDITQTKDKLAEERRSLAEVIRQEFADRLVMTEEENRRLKVEVSEVRARLRLEVERITHEKEEELAEVHQR</sequence>
<organism evidence="2 3">
    <name type="scientific">Goodea atripinnis</name>
    <dbReference type="NCBI Taxonomy" id="208336"/>
    <lineage>
        <taxon>Eukaryota</taxon>
        <taxon>Metazoa</taxon>
        <taxon>Chordata</taxon>
        <taxon>Craniata</taxon>
        <taxon>Vertebrata</taxon>
        <taxon>Euteleostomi</taxon>
        <taxon>Actinopterygii</taxon>
        <taxon>Neopterygii</taxon>
        <taxon>Teleostei</taxon>
        <taxon>Neoteleostei</taxon>
        <taxon>Acanthomorphata</taxon>
        <taxon>Ovalentaria</taxon>
        <taxon>Atherinomorphae</taxon>
        <taxon>Cyprinodontiformes</taxon>
        <taxon>Goodeidae</taxon>
        <taxon>Goodea</taxon>
    </lineage>
</organism>
<name>A0ABV0PPF2_9TELE</name>
<comment type="caution">
    <text evidence="2">The sequence shown here is derived from an EMBL/GenBank/DDBJ whole genome shotgun (WGS) entry which is preliminary data.</text>
</comment>
<proteinExistence type="predicted"/>
<dbReference type="EMBL" id="JAHRIO010081397">
    <property type="protein sequence ID" value="MEQ2185373.1"/>
    <property type="molecule type" value="Genomic_DNA"/>
</dbReference>
<protein>
    <submittedName>
        <fullName evidence="2">Uncharacterized protein</fullName>
    </submittedName>
</protein>
<evidence type="ECO:0000256" key="1">
    <source>
        <dbReference type="SAM" id="Coils"/>
    </source>
</evidence>
<evidence type="ECO:0000313" key="2">
    <source>
        <dbReference type="EMBL" id="MEQ2185373.1"/>
    </source>
</evidence>
<reference evidence="2 3" key="1">
    <citation type="submission" date="2021-06" db="EMBL/GenBank/DDBJ databases">
        <authorList>
            <person name="Palmer J.M."/>
        </authorList>
    </citation>
    <scope>NUCLEOTIDE SEQUENCE [LARGE SCALE GENOMIC DNA]</scope>
    <source>
        <strain evidence="2 3">GA_2019</strain>
        <tissue evidence="2">Muscle</tissue>
    </source>
</reference>
<dbReference type="InterPro" id="IPR030465">
    <property type="entry name" value="CEP131"/>
</dbReference>
<dbReference type="Proteomes" id="UP001476798">
    <property type="component" value="Unassembled WGS sequence"/>
</dbReference>
<feature type="coiled-coil region" evidence="1">
    <location>
        <begin position="66"/>
        <end position="379"/>
    </location>
</feature>
<dbReference type="PANTHER" id="PTHR31540:SF1">
    <property type="entry name" value="CENTROSOMAL PROTEIN OF 131 KDA"/>
    <property type="match status" value="1"/>
</dbReference>
<keyword evidence="3" id="KW-1185">Reference proteome</keyword>
<keyword evidence="1" id="KW-0175">Coiled coil</keyword>
<feature type="non-terminal residue" evidence="2">
    <location>
        <position position="1"/>
    </location>
</feature>
<accession>A0ABV0PPF2</accession>
<gene>
    <name evidence="2" type="ORF">GOODEAATRI_017547</name>
</gene>
<evidence type="ECO:0000313" key="3">
    <source>
        <dbReference type="Proteomes" id="UP001476798"/>
    </source>
</evidence>
<dbReference type="PANTHER" id="PTHR31540">
    <property type="entry name" value="CENTROSOMAL PROTEIN OF 131 KDA"/>
    <property type="match status" value="1"/>
</dbReference>